<feature type="compositionally biased region" description="Low complexity" evidence="1">
    <location>
        <begin position="246"/>
        <end position="263"/>
    </location>
</feature>
<feature type="compositionally biased region" description="Basic and acidic residues" evidence="1">
    <location>
        <begin position="265"/>
        <end position="276"/>
    </location>
</feature>
<evidence type="ECO:0000256" key="1">
    <source>
        <dbReference type="SAM" id="MobiDB-lite"/>
    </source>
</evidence>
<dbReference type="EMBL" id="HBIU01014392">
    <property type="protein sequence ID" value="CAE0627998.1"/>
    <property type="molecule type" value="Transcribed_RNA"/>
</dbReference>
<feature type="region of interest" description="Disordered" evidence="1">
    <location>
        <begin position="1"/>
        <end position="32"/>
    </location>
</feature>
<accession>A0A7S3XNZ1</accession>
<feature type="compositionally biased region" description="Pro residues" evidence="1">
    <location>
        <begin position="10"/>
        <end position="27"/>
    </location>
</feature>
<dbReference type="AlphaFoldDB" id="A0A7S3XNZ1"/>
<proteinExistence type="predicted"/>
<reference evidence="2" key="1">
    <citation type="submission" date="2021-01" db="EMBL/GenBank/DDBJ databases">
        <authorList>
            <person name="Corre E."/>
            <person name="Pelletier E."/>
            <person name="Niang G."/>
            <person name="Scheremetjew M."/>
            <person name="Finn R."/>
            <person name="Kale V."/>
            <person name="Holt S."/>
            <person name="Cochrane G."/>
            <person name="Meng A."/>
            <person name="Brown T."/>
            <person name="Cohen L."/>
        </authorList>
    </citation>
    <scope>NUCLEOTIDE SEQUENCE</scope>
    <source>
        <strain evidence="2">CCMP3107</strain>
    </source>
</reference>
<organism evidence="2">
    <name type="scientific">Heterosigma akashiwo</name>
    <name type="common">Chromophytic alga</name>
    <name type="synonym">Heterosigma carterae</name>
    <dbReference type="NCBI Taxonomy" id="2829"/>
    <lineage>
        <taxon>Eukaryota</taxon>
        <taxon>Sar</taxon>
        <taxon>Stramenopiles</taxon>
        <taxon>Ochrophyta</taxon>
        <taxon>Raphidophyceae</taxon>
        <taxon>Chattonellales</taxon>
        <taxon>Chattonellaceae</taxon>
        <taxon>Heterosigma</taxon>
    </lineage>
</organism>
<feature type="compositionally biased region" description="Basic residues" evidence="1">
    <location>
        <begin position="277"/>
        <end position="289"/>
    </location>
</feature>
<feature type="region of interest" description="Disordered" evidence="1">
    <location>
        <begin position="237"/>
        <end position="289"/>
    </location>
</feature>
<name>A0A7S3XNZ1_HETAK</name>
<protein>
    <submittedName>
        <fullName evidence="2">Uncharacterized protein</fullName>
    </submittedName>
</protein>
<evidence type="ECO:0000313" key="2">
    <source>
        <dbReference type="EMBL" id="CAE0627998.1"/>
    </source>
</evidence>
<gene>
    <name evidence="2" type="ORF">HAKA00212_LOCUS6677</name>
</gene>
<sequence length="289" mass="31419">MAEVVAQTPEPAPEVDPAPEAEPPAPEAPKTKKVGGVEVTVLDIDDFAICRSALQHNCVSIGKHMVESIPAIHPTTGKLREIQQLMSTKDEEYFQELGKIAMIRWWGNAKRLKQYEEHFGGIDGTHRKKINDVFLSLCSAARLPELVRLVESLNLTAVAPPGDEILFNYSGDKDFVLKKDKWLNPHTKRVNALADELHGLFDSHGQGELFLATITEVMVHYLYSLLAFFVQKEGITAPPPPPPAPAAAAPAAPAKAGAKAGAKAEGGKKGKGDGKDKKKKKNKKKKGKK</sequence>